<dbReference type="PROSITE" id="PS50937">
    <property type="entry name" value="HTH_MERR_2"/>
    <property type="match status" value="1"/>
</dbReference>
<keyword evidence="1" id="KW-0678">Repressor</keyword>
<dbReference type="RefSeq" id="WP_152754022.1">
    <property type="nucleotide sequence ID" value="NZ_SPSE01000054.1"/>
</dbReference>
<dbReference type="GO" id="GO:0003700">
    <property type="term" value="F:DNA-binding transcription factor activity"/>
    <property type="evidence" value="ECO:0007669"/>
    <property type="project" value="InterPro"/>
</dbReference>
<dbReference type="InterPro" id="IPR000551">
    <property type="entry name" value="MerR-type_HTH_dom"/>
</dbReference>
<evidence type="ECO:0000313" key="7">
    <source>
        <dbReference type="Proteomes" id="UP000342249"/>
    </source>
</evidence>
<dbReference type="GO" id="GO:0003677">
    <property type="term" value="F:DNA binding"/>
    <property type="evidence" value="ECO:0007669"/>
    <property type="project" value="UniProtKB-KW"/>
</dbReference>
<protein>
    <submittedName>
        <fullName evidence="6">MerR family transcriptional regulator</fullName>
    </submittedName>
</protein>
<evidence type="ECO:0000256" key="1">
    <source>
        <dbReference type="ARBA" id="ARBA00022491"/>
    </source>
</evidence>
<evidence type="ECO:0000313" key="6">
    <source>
        <dbReference type="EMBL" id="MPQ64883.1"/>
    </source>
</evidence>
<evidence type="ECO:0000256" key="3">
    <source>
        <dbReference type="ARBA" id="ARBA00023125"/>
    </source>
</evidence>
<sequence length="308" mass="35246">MSHFEPIHQVSAKLGLTSRTLRHWEEKELFYSQRDPQSGWRIYNNEALQRIRFVLLLRELDIPIKSVKIILDSADPQIAAKIIKKQIDKLNEENIIIAQRKDLLGKYLSVLNSMQPLSNASQSLVQMEETLAFQLISTKNMMKQWEEIIMTNDTITSGALRIVILPAMRVAVCNVISASPEDEALEKVLRWSESENLMGTANIFGFNTTEYSPGSSEYGWSACVSVPEQVILPEHLEEKRLPGGLYASLNSTNEVYDSWQILMRLLKESNEYAVDESRPCLEELIRSGEDKIQGKDFYLNLLEPVRKK</sequence>
<dbReference type="CDD" id="cd00592">
    <property type="entry name" value="HTH_MerR-like"/>
    <property type="match status" value="1"/>
</dbReference>
<dbReference type="Pfam" id="PF13411">
    <property type="entry name" value="MerR_1"/>
    <property type="match status" value="1"/>
</dbReference>
<keyword evidence="4" id="KW-0804">Transcription</keyword>
<dbReference type="SUPFAM" id="SSF46955">
    <property type="entry name" value="Putative DNA-binding domain"/>
    <property type="match status" value="1"/>
</dbReference>
<accession>A0A5N7J852</accession>
<dbReference type="SMART" id="SM00871">
    <property type="entry name" value="AraC_E_bind"/>
    <property type="match status" value="1"/>
</dbReference>
<dbReference type="Gene3D" id="3.20.80.10">
    <property type="entry name" value="Regulatory factor, effector binding domain"/>
    <property type="match status" value="1"/>
</dbReference>
<name>A0A5N7J852_9CLOT</name>
<evidence type="ECO:0000256" key="4">
    <source>
        <dbReference type="ARBA" id="ARBA00023163"/>
    </source>
</evidence>
<dbReference type="PANTHER" id="PTHR30204">
    <property type="entry name" value="REDOX-CYCLING DRUG-SENSING TRANSCRIPTIONAL ACTIVATOR SOXR"/>
    <property type="match status" value="1"/>
</dbReference>
<keyword evidence="2" id="KW-0805">Transcription regulation</keyword>
<proteinExistence type="predicted"/>
<dbReference type="SUPFAM" id="SSF55136">
    <property type="entry name" value="Probable bacterial effector-binding domain"/>
    <property type="match status" value="1"/>
</dbReference>
<reference evidence="6 7" key="1">
    <citation type="journal article" date="2019" name="Lett. Appl. Microbiol.">
        <title>A case of 'blown pack' spoilage of vacuum-packaged pork likely associated with Clostridium estertheticum in Canada.</title>
        <authorList>
            <person name="Zhang P."/>
            <person name="Ward P."/>
            <person name="McMullen L.M."/>
            <person name="Yang X."/>
        </authorList>
    </citation>
    <scope>NUCLEOTIDE SEQUENCE [LARGE SCALE GENOMIC DNA]</scope>
    <source>
        <strain evidence="6 7">MA19</strain>
    </source>
</reference>
<feature type="domain" description="HTH merR-type" evidence="5">
    <location>
        <begin position="7"/>
        <end position="73"/>
    </location>
</feature>
<dbReference type="InterPro" id="IPR009061">
    <property type="entry name" value="DNA-bd_dom_put_sf"/>
</dbReference>
<evidence type="ECO:0000259" key="5">
    <source>
        <dbReference type="PROSITE" id="PS50937"/>
    </source>
</evidence>
<dbReference type="Gene3D" id="1.10.1660.10">
    <property type="match status" value="1"/>
</dbReference>
<comment type="caution">
    <text evidence="6">The sequence shown here is derived from an EMBL/GenBank/DDBJ whole genome shotgun (WGS) entry which is preliminary data.</text>
</comment>
<dbReference type="SMART" id="SM00422">
    <property type="entry name" value="HTH_MERR"/>
    <property type="match status" value="1"/>
</dbReference>
<dbReference type="AlphaFoldDB" id="A0A5N7J852"/>
<organism evidence="6 7">
    <name type="scientific">Clostridium estertheticum</name>
    <dbReference type="NCBI Taxonomy" id="238834"/>
    <lineage>
        <taxon>Bacteria</taxon>
        <taxon>Bacillati</taxon>
        <taxon>Bacillota</taxon>
        <taxon>Clostridia</taxon>
        <taxon>Eubacteriales</taxon>
        <taxon>Clostridiaceae</taxon>
        <taxon>Clostridium</taxon>
    </lineage>
</organism>
<dbReference type="Proteomes" id="UP000342249">
    <property type="component" value="Unassembled WGS sequence"/>
</dbReference>
<dbReference type="PANTHER" id="PTHR30204:SF69">
    <property type="entry name" value="MERR-FAMILY TRANSCRIPTIONAL REGULATOR"/>
    <property type="match status" value="1"/>
</dbReference>
<gene>
    <name evidence="6" type="ORF">E4V82_22725</name>
</gene>
<keyword evidence="3" id="KW-0238">DNA-binding</keyword>
<dbReference type="InterPro" id="IPR010499">
    <property type="entry name" value="AraC_E-bd"/>
</dbReference>
<dbReference type="EMBL" id="SPSF01000056">
    <property type="protein sequence ID" value="MPQ64883.1"/>
    <property type="molecule type" value="Genomic_DNA"/>
</dbReference>
<dbReference type="InterPro" id="IPR047057">
    <property type="entry name" value="MerR_fam"/>
</dbReference>
<evidence type="ECO:0000256" key="2">
    <source>
        <dbReference type="ARBA" id="ARBA00023015"/>
    </source>
</evidence>
<dbReference type="Pfam" id="PF14526">
    <property type="entry name" value="Cass2"/>
    <property type="match status" value="1"/>
</dbReference>
<dbReference type="InterPro" id="IPR029441">
    <property type="entry name" value="Cass2"/>
</dbReference>
<dbReference type="InterPro" id="IPR011256">
    <property type="entry name" value="Reg_factor_effector_dom_sf"/>
</dbReference>